<dbReference type="Pfam" id="PF17651">
    <property type="entry name" value="Raco_middle"/>
    <property type="match status" value="1"/>
</dbReference>
<protein>
    <submittedName>
        <fullName evidence="2">2Fe-2S iron-sulfur cluster protein</fullName>
    </submittedName>
</protein>
<dbReference type="CDD" id="cd00207">
    <property type="entry name" value="fer2"/>
    <property type="match status" value="1"/>
</dbReference>
<organism evidence="2 3">
    <name type="scientific">Methylobacter tundripaludum</name>
    <dbReference type="NCBI Taxonomy" id="173365"/>
    <lineage>
        <taxon>Bacteria</taxon>
        <taxon>Pseudomonadati</taxon>
        <taxon>Pseudomonadota</taxon>
        <taxon>Gammaproteobacteria</taxon>
        <taxon>Methylococcales</taxon>
        <taxon>Methylococcaceae</taxon>
        <taxon>Methylobacter</taxon>
    </lineage>
</organism>
<dbReference type="InterPro" id="IPR041414">
    <property type="entry name" value="Raco-like_middle"/>
</dbReference>
<dbReference type="EMBL" id="PTIY01000008">
    <property type="protein sequence ID" value="PPK70691.1"/>
    <property type="molecule type" value="Genomic_DNA"/>
</dbReference>
<dbReference type="InterPro" id="IPR052911">
    <property type="entry name" value="Corrinoid_activation_enz"/>
</dbReference>
<dbReference type="OrthoDB" id="9806704at2"/>
<sequence length="519" mass="55683">MPILSVALNHQHIADIPFTSSANVFKLLAMSEHTRVRSACQGKGTCGLCLVRIDQGRTGELTQYEHRRLSAGQIAQGIRLACQIRLFDHASVTLINPLAIDALDNLTVHSPLAANARYAAAVDLGSTQLRISLWDSVHRRRIAGYCGFNPQAYYGTDILNRLNAAATDKAAGTAMSELIQDTVESVLTEWADTNQLSITEILLVGNTAMLVLLANKHVEQLLQPAYWTQAIDCSLDFSTLGQTQIPISVVQPVAGFVGSDLLVGLLAVGLAQSEGSALFVDFGTNTEMALWHRNKLWITSVPGGPAFEGCGISCGVAAEQGAISHVNYDAATGEFRGELIGTVNDTSEIKGLCGSGLCDVMACLLASGQLKKNGRFVQADSELEIELVNLNYRVTVKKQDIDIFQRAKAATGAGISKLIGIAGATSADLTRLCIAGSFGRFLNIQQAQAIGLLPDCAPERVELCGNTALMGCEQLLSSSNRDEQLNELKRCVEIVNLSQVDGYEDVFVDNLYLQPMLLA</sequence>
<dbReference type="Pfam" id="PF14574">
    <property type="entry name" value="RACo_C_ter"/>
    <property type="match status" value="1"/>
</dbReference>
<dbReference type="InterPro" id="IPR036010">
    <property type="entry name" value="2Fe-2S_ferredoxin-like_sf"/>
</dbReference>
<evidence type="ECO:0000259" key="1">
    <source>
        <dbReference type="PROSITE" id="PS51085"/>
    </source>
</evidence>
<accession>A0A2S6GZV0</accession>
<dbReference type="InterPro" id="IPR012675">
    <property type="entry name" value="Beta-grasp_dom_sf"/>
</dbReference>
<name>A0A2S6GZV0_9GAMM</name>
<feature type="domain" description="2Fe-2S ferredoxin-type" evidence="1">
    <location>
        <begin position="2"/>
        <end position="98"/>
    </location>
</feature>
<dbReference type="InterPro" id="IPR027980">
    <property type="entry name" value="RACo_C"/>
</dbReference>
<dbReference type="GO" id="GO:0051536">
    <property type="term" value="F:iron-sulfur cluster binding"/>
    <property type="evidence" value="ECO:0007669"/>
    <property type="project" value="InterPro"/>
</dbReference>
<gene>
    <name evidence="2" type="ORF">B0F88_10846</name>
</gene>
<proteinExistence type="predicted"/>
<evidence type="ECO:0000313" key="2">
    <source>
        <dbReference type="EMBL" id="PPK70691.1"/>
    </source>
</evidence>
<dbReference type="Pfam" id="PF00111">
    <property type="entry name" value="Fer2"/>
    <property type="match status" value="1"/>
</dbReference>
<dbReference type="Proteomes" id="UP000238071">
    <property type="component" value="Unassembled WGS sequence"/>
</dbReference>
<dbReference type="AlphaFoldDB" id="A0A2S6GZV0"/>
<dbReference type="PANTHER" id="PTHR42895">
    <property type="entry name" value="IRON-SULFUR CLUSTER-BINDING PROTEIN-RELATED"/>
    <property type="match status" value="1"/>
</dbReference>
<dbReference type="PROSITE" id="PS51085">
    <property type="entry name" value="2FE2S_FER_2"/>
    <property type="match status" value="1"/>
</dbReference>
<dbReference type="SUPFAM" id="SSF54292">
    <property type="entry name" value="2Fe-2S ferredoxin-like"/>
    <property type="match status" value="1"/>
</dbReference>
<evidence type="ECO:0000313" key="3">
    <source>
        <dbReference type="Proteomes" id="UP000238071"/>
    </source>
</evidence>
<dbReference type="Gene3D" id="3.30.420.480">
    <property type="entry name" value="Domain of unknown function (DUF4445)"/>
    <property type="match status" value="1"/>
</dbReference>
<dbReference type="InterPro" id="IPR001041">
    <property type="entry name" value="2Fe-2S_ferredoxin-type"/>
</dbReference>
<comment type="caution">
    <text evidence="2">The sequence shown here is derived from an EMBL/GenBank/DDBJ whole genome shotgun (WGS) entry which is preliminary data.</text>
</comment>
<dbReference type="PANTHER" id="PTHR42895:SF2">
    <property type="entry name" value="IRON-SULFUR CLUSTER PROTEIN"/>
    <property type="match status" value="1"/>
</dbReference>
<keyword evidence="3" id="KW-1185">Reference proteome</keyword>
<reference evidence="2 3" key="1">
    <citation type="submission" date="2018-02" db="EMBL/GenBank/DDBJ databases">
        <title>Subsurface microbial communities from deep shales in Ohio and West Virginia, USA.</title>
        <authorList>
            <person name="Wrighton K."/>
        </authorList>
    </citation>
    <scope>NUCLEOTIDE SEQUENCE [LARGE SCALE GENOMIC DNA]</scope>
    <source>
        <strain evidence="2 3">OWC-G53F</strain>
    </source>
</reference>
<dbReference type="InterPro" id="IPR042259">
    <property type="entry name" value="Raco-like_middle_sf"/>
</dbReference>
<dbReference type="RefSeq" id="WP_104423963.1">
    <property type="nucleotide sequence ID" value="NZ_PTIY01000008.1"/>
</dbReference>
<dbReference type="Gene3D" id="3.10.20.30">
    <property type="match status" value="1"/>
</dbReference>